<reference evidence="11 12" key="1">
    <citation type="submission" date="2016-10" db="EMBL/GenBank/DDBJ databases">
        <authorList>
            <person name="de Groot N.N."/>
        </authorList>
    </citation>
    <scope>NUCLEOTIDE SEQUENCE [LARGE SCALE GENOMIC DNA]</scope>
    <source>
        <strain evidence="11 12">DSM 18684</strain>
    </source>
</reference>
<comment type="cofactor">
    <cofactor evidence="1">
        <name>Mg(2+)</name>
        <dbReference type="ChEBI" id="CHEBI:18420"/>
    </cofactor>
</comment>
<dbReference type="RefSeq" id="WP_090993567.1">
    <property type="nucleotide sequence ID" value="NZ_FOPP01000005.1"/>
</dbReference>
<dbReference type="Gene3D" id="2.60.40.4070">
    <property type="match status" value="1"/>
</dbReference>
<keyword evidence="12" id="KW-1185">Reference proteome</keyword>
<comment type="catalytic activity">
    <reaction evidence="10">
        <text>L-threonyl-[protein] + FAD = FMN-L-threonyl-[protein] + AMP + H(+)</text>
        <dbReference type="Rhea" id="RHEA:36847"/>
        <dbReference type="Rhea" id="RHEA-COMP:11060"/>
        <dbReference type="Rhea" id="RHEA-COMP:11061"/>
        <dbReference type="ChEBI" id="CHEBI:15378"/>
        <dbReference type="ChEBI" id="CHEBI:30013"/>
        <dbReference type="ChEBI" id="CHEBI:57692"/>
        <dbReference type="ChEBI" id="CHEBI:74257"/>
        <dbReference type="ChEBI" id="CHEBI:456215"/>
        <dbReference type="EC" id="2.7.1.180"/>
    </reaction>
</comment>
<dbReference type="InterPro" id="IPR003374">
    <property type="entry name" value="ApbE-like_sf"/>
</dbReference>
<gene>
    <name evidence="11" type="ORF">SAMN04489864_105120</name>
</gene>
<evidence type="ECO:0000256" key="7">
    <source>
        <dbReference type="ARBA" id="ARBA00022827"/>
    </source>
</evidence>
<dbReference type="SUPFAM" id="SSF143631">
    <property type="entry name" value="ApbE-like"/>
    <property type="match status" value="1"/>
</dbReference>
<evidence type="ECO:0000313" key="12">
    <source>
        <dbReference type="Proteomes" id="UP000199666"/>
    </source>
</evidence>
<evidence type="ECO:0000256" key="1">
    <source>
        <dbReference type="ARBA" id="ARBA00001946"/>
    </source>
</evidence>
<keyword evidence="8" id="KW-0460">Magnesium</keyword>
<evidence type="ECO:0000256" key="9">
    <source>
        <dbReference type="ARBA" id="ARBA00031306"/>
    </source>
</evidence>
<dbReference type="InterPro" id="IPR014469">
    <property type="entry name" value="DUF2271"/>
</dbReference>
<evidence type="ECO:0000256" key="10">
    <source>
        <dbReference type="ARBA" id="ARBA00048540"/>
    </source>
</evidence>
<dbReference type="OrthoDB" id="9778595at2"/>
<evidence type="ECO:0000256" key="8">
    <source>
        <dbReference type="ARBA" id="ARBA00022842"/>
    </source>
</evidence>
<sequence>MKILASILTGLLLIGGQPIAKKSIPSAHLYVSNYENVLGTSLEFKFISLYEAEAEKAEQAALSEIERLSAVFSAYDANSEFSKWMNSDLNKPVKVSRELFDMLQLFEQWKERTDGALDASAAVANNLWKEAAKSQKLPTAEQLKEAVQTMNQQHYSLNKQDQTATRLTNAPLIMNTFAKSYIIDLSCNAALSSSKIKAAIVNIGGDLVIKGDVNEIVKVTNPLANAENDAPLDQLLIQHKAIATSGNYRRGEQIGRHWYSHIVDPRTARPVDGVISATVVAANATDAGALATAFNVLSLAESKALAETIEGAEYLIITTSGKRVESKGWSTLVDPASKQAKTVANTEYSGAEKLWDPKYELSITFELNVIAGNTHRPFAAIWVENEDRKSVRNLALWYNKTKWVPDLRNWYRINGEVFKADKANYASVTGATRSPGKYTIKWDGKDDKGNLVPQGKYTIMIESSKEHGTDEIIRQPLELRKAAKKVTIAGNVEISNVTFDFRKK</sequence>
<dbReference type="PANTHER" id="PTHR30040:SF2">
    <property type="entry name" value="FAD:PROTEIN FMN TRANSFERASE"/>
    <property type="match status" value="1"/>
</dbReference>
<dbReference type="Proteomes" id="UP000199666">
    <property type="component" value="Unassembled WGS sequence"/>
</dbReference>
<keyword evidence="7" id="KW-0274">FAD</keyword>
<name>A0A1I2XFL0_9SPHI</name>
<evidence type="ECO:0000256" key="5">
    <source>
        <dbReference type="ARBA" id="ARBA00022679"/>
    </source>
</evidence>
<dbReference type="STRING" id="414048.SAMN04489864_105120"/>
<dbReference type="GO" id="GO:0046872">
    <property type="term" value="F:metal ion binding"/>
    <property type="evidence" value="ECO:0007669"/>
    <property type="project" value="UniProtKB-KW"/>
</dbReference>
<dbReference type="GO" id="GO:0016740">
    <property type="term" value="F:transferase activity"/>
    <property type="evidence" value="ECO:0007669"/>
    <property type="project" value="UniProtKB-KW"/>
</dbReference>
<evidence type="ECO:0000256" key="2">
    <source>
        <dbReference type="ARBA" id="ARBA00011955"/>
    </source>
</evidence>
<accession>A0A1I2XFL0</accession>
<dbReference type="Pfam" id="PF10029">
    <property type="entry name" value="DUF2271"/>
    <property type="match status" value="1"/>
</dbReference>
<dbReference type="InterPro" id="IPR024932">
    <property type="entry name" value="ApbE"/>
</dbReference>
<keyword evidence="6" id="KW-0479">Metal-binding</keyword>
<dbReference type="EC" id="2.7.1.180" evidence="2"/>
<evidence type="ECO:0000256" key="4">
    <source>
        <dbReference type="ARBA" id="ARBA00022630"/>
    </source>
</evidence>
<protein>
    <recommendedName>
        <fullName evidence="3">FAD:protein FMN transferase</fullName>
        <ecNumber evidence="2">2.7.1.180</ecNumber>
    </recommendedName>
    <alternativeName>
        <fullName evidence="9">Flavin transferase</fullName>
    </alternativeName>
</protein>
<evidence type="ECO:0000313" key="11">
    <source>
        <dbReference type="EMBL" id="SFH10841.1"/>
    </source>
</evidence>
<dbReference type="Gene3D" id="3.10.520.10">
    <property type="entry name" value="ApbE-like domains"/>
    <property type="match status" value="1"/>
</dbReference>
<dbReference type="PANTHER" id="PTHR30040">
    <property type="entry name" value="THIAMINE BIOSYNTHESIS LIPOPROTEIN APBE"/>
    <property type="match status" value="1"/>
</dbReference>
<keyword evidence="5" id="KW-0808">Transferase</keyword>
<evidence type="ECO:0000256" key="3">
    <source>
        <dbReference type="ARBA" id="ARBA00016337"/>
    </source>
</evidence>
<keyword evidence="4" id="KW-0285">Flavoprotein</keyword>
<dbReference type="AlphaFoldDB" id="A0A1I2XFL0"/>
<evidence type="ECO:0000256" key="6">
    <source>
        <dbReference type="ARBA" id="ARBA00022723"/>
    </source>
</evidence>
<proteinExistence type="predicted"/>
<dbReference type="Pfam" id="PF02424">
    <property type="entry name" value="ApbE"/>
    <property type="match status" value="1"/>
</dbReference>
<keyword evidence="11" id="KW-0449">Lipoprotein</keyword>
<dbReference type="EMBL" id="FOPP01000005">
    <property type="protein sequence ID" value="SFH10841.1"/>
    <property type="molecule type" value="Genomic_DNA"/>
</dbReference>
<organism evidence="11 12">
    <name type="scientific">Pedobacter insulae</name>
    <dbReference type="NCBI Taxonomy" id="414048"/>
    <lineage>
        <taxon>Bacteria</taxon>
        <taxon>Pseudomonadati</taxon>
        <taxon>Bacteroidota</taxon>
        <taxon>Sphingobacteriia</taxon>
        <taxon>Sphingobacteriales</taxon>
        <taxon>Sphingobacteriaceae</taxon>
        <taxon>Pedobacter</taxon>
    </lineage>
</organism>